<evidence type="ECO:0000313" key="1">
    <source>
        <dbReference type="EMBL" id="GBP69643.1"/>
    </source>
</evidence>
<protein>
    <submittedName>
        <fullName evidence="1">Uncharacterized protein</fullName>
    </submittedName>
</protein>
<accession>A0A4C1Y2M7</accession>
<reference evidence="1 2" key="1">
    <citation type="journal article" date="2019" name="Commun. Biol.">
        <title>The bagworm genome reveals a unique fibroin gene that provides high tensile strength.</title>
        <authorList>
            <person name="Kono N."/>
            <person name="Nakamura H."/>
            <person name="Ohtoshi R."/>
            <person name="Tomita M."/>
            <person name="Numata K."/>
            <person name="Arakawa K."/>
        </authorList>
    </citation>
    <scope>NUCLEOTIDE SEQUENCE [LARGE SCALE GENOMIC DNA]</scope>
</reference>
<evidence type="ECO:0000313" key="2">
    <source>
        <dbReference type="Proteomes" id="UP000299102"/>
    </source>
</evidence>
<organism evidence="1 2">
    <name type="scientific">Eumeta variegata</name>
    <name type="common">Bagworm moth</name>
    <name type="synonym">Eumeta japonica</name>
    <dbReference type="NCBI Taxonomy" id="151549"/>
    <lineage>
        <taxon>Eukaryota</taxon>
        <taxon>Metazoa</taxon>
        <taxon>Ecdysozoa</taxon>
        <taxon>Arthropoda</taxon>
        <taxon>Hexapoda</taxon>
        <taxon>Insecta</taxon>
        <taxon>Pterygota</taxon>
        <taxon>Neoptera</taxon>
        <taxon>Endopterygota</taxon>
        <taxon>Lepidoptera</taxon>
        <taxon>Glossata</taxon>
        <taxon>Ditrysia</taxon>
        <taxon>Tineoidea</taxon>
        <taxon>Psychidae</taxon>
        <taxon>Oiketicinae</taxon>
        <taxon>Eumeta</taxon>
    </lineage>
</organism>
<gene>
    <name evidence="1" type="ORF">EVAR_49895_1</name>
</gene>
<keyword evidence="2" id="KW-1185">Reference proteome</keyword>
<comment type="caution">
    <text evidence="1">The sequence shown here is derived from an EMBL/GenBank/DDBJ whole genome shotgun (WGS) entry which is preliminary data.</text>
</comment>
<dbReference type="EMBL" id="BGZK01001048">
    <property type="protein sequence ID" value="GBP69643.1"/>
    <property type="molecule type" value="Genomic_DNA"/>
</dbReference>
<name>A0A4C1Y2M7_EUMVA</name>
<dbReference type="Proteomes" id="UP000299102">
    <property type="component" value="Unassembled WGS sequence"/>
</dbReference>
<proteinExistence type="predicted"/>
<sequence>MDSALQLFVTPNNNSRSSDTPGSIYSSLTPIYMYTPAPSSITSIPLSSHRILFISPPPFIGYFSPIQKADKAVVTHPGMRMSMDGYENLVLGGSHARLPIEIAIKNISKQKAKCLRVLMLTTAQAVSKIRPYYRLYIRNGTRLRLGVTYEKGVTLGNVTMSHRTRERPAECLASLSHSTMIGLPRAQH</sequence>
<dbReference type="AlphaFoldDB" id="A0A4C1Y2M7"/>